<dbReference type="STRING" id="58117.SAMN05421833_1703"/>
<dbReference type="EMBL" id="FTNI01000070">
    <property type="protein sequence ID" value="SIS25455.1"/>
    <property type="molecule type" value="Genomic_DNA"/>
</dbReference>
<dbReference type="InterPro" id="IPR036890">
    <property type="entry name" value="HATPase_C_sf"/>
</dbReference>
<keyword evidence="4" id="KW-1185">Reference proteome</keyword>
<dbReference type="AlphaFoldDB" id="A0A1N7HKP5"/>
<dbReference type="CDD" id="cd16936">
    <property type="entry name" value="HATPase_RsbW-like"/>
    <property type="match status" value="1"/>
</dbReference>
<protein>
    <submittedName>
        <fullName evidence="3">Histidine kinase-like ATPase domain-containing protein</fullName>
    </submittedName>
</protein>
<gene>
    <name evidence="3" type="ORF">SAMN05421833_1703</name>
</gene>
<dbReference type="PANTHER" id="PTHR35526:SF3">
    <property type="entry name" value="ANTI-SIGMA-F FACTOR RSBW"/>
    <property type="match status" value="1"/>
</dbReference>
<sequence length="200" mass="21950">MTPGWCQRAFRGEARQLQEVRRYVGGLLVDCPDRDGVITCVAELASNAIMHTRSGNGGTFVVHVQRSTNALRIAVADAGAATQPAIRIAETENLLEGGRGLAIVAALSEQMGVDGDARGRTVWAEFRWPEQQPVTRTSPEVEPSREFVELGAKFGAWVCWFGNQTRQWWAMPRMAKPLLISASSAHDLARRIAVMEQYGA</sequence>
<dbReference type="PANTHER" id="PTHR35526">
    <property type="entry name" value="ANTI-SIGMA-F FACTOR RSBW-RELATED"/>
    <property type="match status" value="1"/>
</dbReference>
<evidence type="ECO:0000259" key="2">
    <source>
        <dbReference type="Pfam" id="PF13581"/>
    </source>
</evidence>
<proteinExistence type="predicted"/>
<keyword evidence="3" id="KW-0418">Kinase</keyword>
<dbReference type="InterPro" id="IPR050267">
    <property type="entry name" value="Anti-sigma-factor_SerPK"/>
</dbReference>
<evidence type="ECO:0000313" key="3">
    <source>
        <dbReference type="EMBL" id="SIS25455.1"/>
    </source>
</evidence>
<keyword evidence="3" id="KW-0808">Transferase</keyword>
<dbReference type="RefSeq" id="WP_076443328.1">
    <property type="nucleotide sequence ID" value="NZ_FTNI01000070.1"/>
</dbReference>
<dbReference type="Pfam" id="PF13581">
    <property type="entry name" value="HATPase_c_2"/>
    <property type="match status" value="1"/>
</dbReference>
<keyword evidence="1" id="KW-0723">Serine/threonine-protein kinase</keyword>
<reference evidence="4" key="1">
    <citation type="submission" date="2017-01" db="EMBL/GenBank/DDBJ databases">
        <authorList>
            <person name="Varghese N."/>
            <person name="Submissions S."/>
        </authorList>
    </citation>
    <scope>NUCLEOTIDE SEQUENCE [LARGE SCALE GENOMIC DNA]</scope>
    <source>
        <strain evidence="4">ATCC 12950</strain>
    </source>
</reference>
<name>A0A1N7HKP5_9ACTN</name>
<organism evidence="3 4">
    <name type="scientific">Microbispora rosea</name>
    <dbReference type="NCBI Taxonomy" id="58117"/>
    <lineage>
        <taxon>Bacteria</taxon>
        <taxon>Bacillati</taxon>
        <taxon>Actinomycetota</taxon>
        <taxon>Actinomycetes</taxon>
        <taxon>Streptosporangiales</taxon>
        <taxon>Streptosporangiaceae</taxon>
        <taxon>Microbispora</taxon>
    </lineage>
</organism>
<dbReference type="OrthoDB" id="4284922at2"/>
<dbReference type="Proteomes" id="UP000186096">
    <property type="component" value="Unassembled WGS sequence"/>
</dbReference>
<evidence type="ECO:0000313" key="4">
    <source>
        <dbReference type="Proteomes" id="UP000186096"/>
    </source>
</evidence>
<dbReference type="SUPFAM" id="SSF55874">
    <property type="entry name" value="ATPase domain of HSP90 chaperone/DNA topoisomerase II/histidine kinase"/>
    <property type="match status" value="1"/>
</dbReference>
<dbReference type="GO" id="GO:0004674">
    <property type="term" value="F:protein serine/threonine kinase activity"/>
    <property type="evidence" value="ECO:0007669"/>
    <property type="project" value="UniProtKB-KW"/>
</dbReference>
<dbReference type="InterPro" id="IPR003594">
    <property type="entry name" value="HATPase_dom"/>
</dbReference>
<accession>A0A1N7HKP5</accession>
<evidence type="ECO:0000256" key="1">
    <source>
        <dbReference type="ARBA" id="ARBA00022527"/>
    </source>
</evidence>
<dbReference type="Gene3D" id="3.30.565.10">
    <property type="entry name" value="Histidine kinase-like ATPase, C-terminal domain"/>
    <property type="match status" value="1"/>
</dbReference>
<feature type="domain" description="Histidine kinase/HSP90-like ATPase" evidence="2">
    <location>
        <begin position="13"/>
        <end position="124"/>
    </location>
</feature>